<name>A0A8T0HWH8_CERPU</name>
<keyword evidence="2" id="KW-0732">Signal</keyword>
<evidence type="ECO:0000256" key="1">
    <source>
        <dbReference type="SAM" id="Phobius"/>
    </source>
</evidence>
<keyword evidence="1" id="KW-1133">Transmembrane helix</keyword>
<feature type="chain" id="PRO_5035875646" evidence="2">
    <location>
        <begin position="23"/>
        <end position="63"/>
    </location>
</feature>
<accession>A0A8T0HWH8</accession>
<comment type="caution">
    <text evidence="3">The sequence shown here is derived from an EMBL/GenBank/DDBJ whole genome shotgun (WGS) entry which is preliminary data.</text>
</comment>
<dbReference type="AlphaFoldDB" id="A0A8T0HWH8"/>
<evidence type="ECO:0000256" key="2">
    <source>
        <dbReference type="SAM" id="SignalP"/>
    </source>
</evidence>
<gene>
    <name evidence="3" type="ORF">KC19_5G006200</name>
</gene>
<keyword evidence="1" id="KW-0472">Membrane</keyword>
<keyword evidence="4" id="KW-1185">Reference proteome</keyword>
<keyword evidence="1" id="KW-0812">Transmembrane</keyword>
<feature type="transmembrane region" description="Helical" evidence="1">
    <location>
        <begin position="28"/>
        <end position="53"/>
    </location>
</feature>
<organism evidence="3 4">
    <name type="scientific">Ceratodon purpureus</name>
    <name type="common">Fire moss</name>
    <name type="synonym">Dicranum purpureum</name>
    <dbReference type="NCBI Taxonomy" id="3225"/>
    <lineage>
        <taxon>Eukaryota</taxon>
        <taxon>Viridiplantae</taxon>
        <taxon>Streptophyta</taxon>
        <taxon>Embryophyta</taxon>
        <taxon>Bryophyta</taxon>
        <taxon>Bryophytina</taxon>
        <taxon>Bryopsida</taxon>
        <taxon>Dicranidae</taxon>
        <taxon>Pseudoditrichales</taxon>
        <taxon>Ditrichaceae</taxon>
        <taxon>Ceratodon</taxon>
    </lineage>
</organism>
<feature type="signal peptide" evidence="2">
    <location>
        <begin position="1"/>
        <end position="22"/>
    </location>
</feature>
<reference evidence="3" key="1">
    <citation type="submission" date="2020-06" db="EMBL/GenBank/DDBJ databases">
        <title>WGS assembly of Ceratodon purpureus strain R40.</title>
        <authorList>
            <person name="Carey S.B."/>
            <person name="Jenkins J."/>
            <person name="Shu S."/>
            <person name="Lovell J.T."/>
            <person name="Sreedasyam A."/>
            <person name="Maumus F."/>
            <person name="Tiley G.P."/>
            <person name="Fernandez-Pozo N."/>
            <person name="Barry K."/>
            <person name="Chen C."/>
            <person name="Wang M."/>
            <person name="Lipzen A."/>
            <person name="Daum C."/>
            <person name="Saski C.A."/>
            <person name="Payton A.C."/>
            <person name="Mcbreen J.C."/>
            <person name="Conrad R.E."/>
            <person name="Kollar L.M."/>
            <person name="Olsson S."/>
            <person name="Huttunen S."/>
            <person name="Landis J.B."/>
            <person name="Wickett N.J."/>
            <person name="Johnson M.G."/>
            <person name="Rensing S.A."/>
            <person name="Grimwood J."/>
            <person name="Schmutz J."/>
            <person name="Mcdaniel S.F."/>
        </authorList>
    </citation>
    <scope>NUCLEOTIDE SEQUENCE</scope>
    <source>
        <strain evidence="3">R40</strain>
    </source>
</reference>
<evidence type="ECO:0000313" key="4">
    <source>
        <dbReference type="Proteomes" id="UP000822688"/>
    </source>
</evidence>
<dbReference type="Proteomes" id="UP000822688">
    <property type="component" value="Chromosome 5"/>
</dbReference>
<dbReference type="EMBL" id="CM026425">
    <property type="protein sequence ID" value="KAG0575470.1"/>
    <property type="molecule type" value="Genomic_DNA"/>
</dbReference>
<evidence type="ECO:0000313" key="3">
    <source>
        <dbReference type="EMBL" id="KAG0575470.1"/>
    </source>
</evidence>
<protein>
    <submittedName>
        <fullName evidence="3">Uncharacterized protein</fullName>
    </submittedName>
</protein>
<proteinExistence type="predicted"/>
<sequence>MIASLVRFQLLLWALLHGGVELQYKTSTSLLLVLASLYLAGTTSFVSFSVTIWRTQGGAIEEL</sequence>